<dbReference type="EMBL" id="CP011509">
    <property type="protein sequence ID" value="AKI99359.1"/>
    <property type="molecule type" value="Genomic_DNA"/>
</dbReference>
<reference evidence="10 12" key="2">
    <citation type="submission" date="2018-08" db="EMBL/GenBank/DDBJ databases">
        <title>Genomic Encyclopedia of Archaeal and Bacterial Type Strains, Phase II (KMG-II): from individual species to whole genera.</title>
        <authorList>
            <person name="Goeker M."/>
        </authorList>
    </citation>
    <scope>NUCLEOTIDE SEQUENCE [LARGE SCALE GENOMIC DNA]</scope>
    <source>
        <strain evidence="10 12">DSM 2261</strain>
    </source>
</reference>
<accession>A0AAC8Q1J9</accession>
<comment type="subcellular location">
    <subcellularLocation>
        <location evidence="1">Cell membrane</location>
        <topology evidence="1">Single-pass membrane protein</topology>
    </subcellularLocation>
    <subcellularLocation>
        <location evidence="7">Cell membrane</location>
        <topology evidence="7">Single-pass type II membrane protein</topology>
    </subcellularLocation>
</comment>
<dbReference type="GO" id="GO:0005886">
    <property type="term" value="C:plasma membrane"/>
    <property type="evidence" value="ECO:0007669"/>
    <property type="project" value="UniProtKB-SubCell"/>
</dbReference>
<evidence type="ECO:0000256" key="5">
    <source>
        <dbReference type="ARBA" id="ARBA00022989"/>
    </source>
</evidence>
<evidence type="ECO:0000256" key="1">
    <source>
        <dbReference type="ARBA" id="ARBA00004162"/>
    </source>
</evidence>
<evidence type="ECO:0000313" key="9">
    <source>
        <dbReference type="EMBL" id="AKI99359.1"/>
    </source>
</evidence>
<protein>
    <submittedName>
        <fullName evidence="9 10">Biopolymer transport protein ExbD</fullName>
    </submittedName>
</protein>
<gene>
    <name evidence="9" type="ORF">AA314_00986</name>
    <name evidence="10" type="ORF">ATI61_109439</name>
</gene>
<sequence length="146" mass="15511">MAFDVGGGKGGIRPAMNVTPLVDVVLVLLIIFMVVTPLMTKQMWMDVPGKADEQTEVAPPPPGALPPVVLTVTKAGAVQINREDVPRDQVVARLQRMINARPDKIVFFDAENDVPYGTAMEVMDLARGGNLTVAVVPDAVAEPAAP</sequence>
<dbReference type="Gene3D" id="3.30.420.270">
    <property type="match status" value="1"/>
</dbReference>
<evidence type="ECO:0000256" key="2">
    <source>
        <dbReference type="ARBA" id="ARBA00005811"/>
    </source>
</evidence>
<dbReference type="InterPro" id="IPR003400">
    <property type="entry name" value="ExbD"/>
</dbReference>
<keyword evidence="12" id="KW-1185">Reference proteome</keyword>
<name>A0AAC8Q1J9_9BACT</name>
<keyword evidence="7" id="KW-0813">Transport</keyword>
<comment type="similarity">
    <text evidence="2 7">Belongs to the ExbD/TolR family.</text>
</comment>
<reference evidence="9 11" key="1">
    <citation type="submission" date="2015-05" db="EMBL/GenBank/DDBJ databases">
        <title>Genome assembly of Archangium gephyra DSM 2261.</title>
        <authorList>
            <person name="Sharma G."/>
            <person name="Subramanian S."/>
        </authorList>
    </citation>
    <scope>NUCLEOTIDE SEQUENCE [LARGE SCALE GENOMIC DNA]</scope>
    <source>
        <strain evidence="9 11">DSM 2261</strain>
    </source>
</reference>
<keyword evidence="4 7" id="KW-0812">Transmembrane</keyword>
<dbReference type="AlphaFoldDB" id="A0AAC8Q1J9"/>
<dbReference type="PANTHER" id="PTHR30558:SF7">
    <property type="entry name" value="TOL-PAL SYSTEM PROTEIN TOLR"/>
    <property type="match status" value="1"/>
</dbReference>
<evidence type="ECO:0000256" key="6">
    <source>
        <dbReference type="ARBA" id="ARBA00023136"/>
    </source>
</evidence>
<keyword evidence="7" id="KW-0653">Protein transport</keyword>
<evidence type="ECO:0000256" key="3">
    <source>
        <dbReference type="ARBA" id="ARBA00022475"/>
    </source>
</evidence>
<organism evidence="9 11">
    <name type="scientific">Archangium gephyra</name>
    <dbReference type="NCBI Taxonomy" id="48"/>
    <lineage>
        <taxon>Bacteria</taxon>
        <taxon>Pseudomonadati</taxon>
        <taxon>Myxococcota</taxon>
        <taxon>Myxococcia</taxon>
        <taxon>Myxococcales</taxon>
        <taxon>Cystobacterineae</taxon>
        <taxon>Archangiaceae</taxon>
        <taxon>Archangium</taxon>
    </lineage>
</organism>
<dbReference type="EMBL" id="QUMU01000009">
    <property type="protein sequence ID" value="REG28094.1"/>
    <property type="molecule type" value="Genomic_DNA"/>
</dbReference>
<evidence type="ECO:0000313" key="12">
    <source>
        <dbReference type="Proteomes" id="UP000256345"/>
    </source>
</evidence>
<dbReference type="Proteomes" id="UP000256345">
    <property type="component" value="Unassembled WGS sequence"/>
</dbReference>
<evidence type="ECO:0000256" key="4">
    <source>
        <dbReference type="ARBA" id="ARBA00022692"/>
    </source>
</evidence>
<dbReference type="Proteomes" id="UP000035579">
    <property type="component" value="Chromosome"/>
</dbReference>
<dbReference type="PANTHER" id="PTHR30558">
    <property type="entry name" value="EXBD MEMBRANE COMPONENT OF PMF-DRIVEN MACROMOLECULE IMPORT SYSTEM"/>
    <property type="match status" value="1"/>
</dbReference>
<dbReference type="GO" id="GO:0022857">
    <property type="term" value="F:transmembrane transporter activity"/>
    <property type="evidence" value="ECO:0007669"/>
    <property type="project" value="InterPro"/>
</dbReference>
<evidence type="ECO:0000313" key="11">
    <source>
        <dbReference type="Proteomes" id="UP000035579"/>
    </source>
</evidence>
<evidence type="ECO:0000256" key="8">
    <source>
        <dbReference type="SAM" id="Phobius"/>
    </source>
</evidence>
<evidence type="ECO:0000313" key="10">
    <source>
        <dbReference type="EMBL" id="REG28094.1"/>
    </source>
</evidence>
<keyword evidence="6 8" id="KW-0472">Membrane</keyword>
<dbReference type="RefSeq" id="WP_047854480.1">
    <property type="nucleotide sequence ID" value="NZ_CP011509.1"/>
</dbReference>
<proteinExistence type="inferred from homology"/>
<evidence type="ECO:0000256" key="7">
    <source>
        <dbReference type="RuleBase" id="RU003879"/>
    </source>
</evidence>
<dbReference type="GO" id="GO:0015031">
    <property type="term" value="P:protein transport"/>
    <property type="evidence" value="ECO:0007669"/>
    <property type="project" value="UniProtKB-KW"/>
</dbReference>
<keyword evidence="5 8" id="KW-1133">Transmembrane helix</keyword>
<dbReference type="KEGG" id="age:AA314_00986"/>
<dbReference type="Pfam" id="PF02472">
    <property type="entry name" value="ExbD"/>
    <property type="match status" value="1"/>
</dbReference>
<keyword evidence="3" id="KW-1003">Cell membrane</keyword>
<feature type="transmembrane region" description="Helical" evidence="8">
    <location>
        <begin position="20"/>
        <end position="40"/>
    </location>
</feature>